<dbReference type="Gene3D" id="2.40.30.10">
    <property type="entry name" value="Translation factors"/>
    <property type="match status" value="1"/>
</dbReference>
<proteinExistence type="inferred from homology"/>
<evidence type="ECO:0000256" key="10">
    <source>
        <dbReference type="ARBA" id="ARBA00023014"/>
    </source>
</evidence>
<feature type="domain" description="FAD-binding FR-type" evidence="12">
    <location>
        <begin position="1"/>
        <end position="95"/>
    </location>
</feature>
<sequence length="244" mass="27110">MICSQELVIENREISTGVFKLKVKGKFEAKPGQFYMLKCWEDGPFLPRPISVHDVDKDSITFLYSIVGKGTKLFSKLNINDKVQVMGPLGNGFDLDKIKGKVAIVSGGIGIAPLKYLAREIKDSKIDLYCGFRRDTYSIKEFQEHVEDIKLATEDGSLGHKGYVTDLLNPGQYNVVVCCGPEIMMEKVTRMCLEKDVQVFVSMENRMACGIGACLVCTCKTKEGNKRTCKDGPVFDGKDLVLDA</sequence>
<dbReference type="HAMAP" id="MF_01211">
    <property type="entry name" value="DHODB_Fe_S_bind"/>
    <property type="match status" value="1"/>
</dbReference>
<dbReference type="CDD" id="cd06218">
    <property type="entry name" value="DHOD_e_trans"/>
    <property type="match status" value="1"/>
</dbReference>
<dbReference type="Pfam" id="PF10418">
    <property type="entry name" value="DHODB_Fe-S_bind"/>
    <property type="match status" value="1"/>
</dbReference>
<evidence type="ECO:0000313" key="13">
    <source>
        <dbReference type="EMBL" id="MCY6957063.1"/>
    </source>
</evidence>
<feature type="binding site" evidence="11">
    <location>
        <position position="217"/>
    </location>
    <ligand>
        <name>[2Fe-2S] cluster</name>
        <dbReference type="ChEBI" id="CHEBI:190135"/>
    </ligand>
</feature>
<evidence type="ECO:0000256" key="8">
    <source>
        <dbReference type="ARBA" id="ARBA00022982"/>
    </source>
</evidence>
<dbReference type="PROSITE" id="PS51384">
    <property type="entry name" value="FAD_FR"/>
    <property type="match status" value="1"/>
</dbReference>
<evidence type="ECO:0000256" key="2">
    <source>
        <dbReference type="ARBA" id="ARBA00022448"/>
    </source>
</evidence>
<keyword evidence="9 11" id="KW-0408">Iron</keyword>
<dbReference type="NCBIfam" id="NF000798">
    <property type="entry name" value="PRK00054.1-3"/>
    <property type="match status" value="1"/>
</dbReference>
<dbReference type="InterPro" id="IPR050353">
    <property type="entry name" value="PyrK_electron_transfer"/>
</dbReference>
<keyword evidence="7 11" id="KW-0665">Pyrimidine biosynthesis</keyword>
<feature type="binding site" evidence="11">
    <location>
        <position position="209"/>
    </location>
    <ligand>
        <name>[2Fe-2S] cluster</name>
        <dbReference type="ChEBI" id="CHEBI:190135"/>
    </ligand>
</feature>
<gene>
    <name evidence="11" type="primary">pyrK</name>
    <name evidence="13" type="ORF">OW729_00440</name>
</gene>
<evidence type="ECO:0000256" key="7">
    <source>
        <dbReference type="ARBA" id="ARBA00022975"/>
    </source>
</evidence>
<feature type="binding site" evidence="11">
    <location>
        <position position="229"/>
    </location>
    <ligand>
        <name>[2Fe-2S] cluster</name>
        <dbReference type="ChEBI" id="CHEBI:190135"/>
    </ligand>
</feature>
<dbReference type="Proteomes" id="UP001144612">
    <property type="component" value="Unassembled WGS sequence"/>
</dbReference>
<dbReference type="SUPFAM" id="SSF52343">
    <property type="entry name" value="Ferredoxin reductase-like, C-terminal NADP-linked domain"/>
    <property type="match status" value="1"/>
</dbReference>
<dbReference type="InterPro" id="IPR037117">
    <property type="entry name" value="Dihydroorotate_DH_ele_sf"/>
</dbReference>
<feature type="binding site" evidence="11">
    <location>
        <position position="214"/>
    </location>
    <ligand>
        <name>[2Fe-2S] cluster</name>
        <dbReference type="ChEBI" id="CHEBI:190135"/>
    </ligand>
</feature>
<dbReference type="SUPFAM" id="SSF63380">
    <property type="entry name" value="Riboflavin synthase domain-like"/>
    <property type="match status" value="1"/>
</dbReference>
<dbReference type="PIRSF" id="PIRSF006816">
    <property type="entry name" value="Cyc3_hyd_g"/>
    <property type="match status" value="1"/>
</dbReference>
<evidence type="ECO:0000259" key="12">
    <source>
        <dbReference type="PROSITE" id="PS51384"/>
    </source>
</evidence>
<comment type="cofactor">
    <cofactor evidence="11">
        <name>FAD</name>
        <dbReference type="ChEBI" id="CHEBI:57692"/>
    </cofactor>
    <text evidence="11">Binds 1 FAD per subunit.</text>
</comment>
<comment type="caution">
    <text evidence="13">The sequence shown here is derived from an EMBL/GenBank/DDBJ whole genome shotgun (WGS) entry which is preliminary data.</text>
</comment>
<dbReference type="InterPro" id="IPR012165">
    <property type="entry name" value="Cyt_c3_hydrogenase_gsu"/>
</dbReference>
<dbReference type="PANTHER" id="PTHR43513">
    <property type="entry name" value="DIHYDROOROTATE DEHYDROGENASE B (NAD(+)), ELECTRON TRANSFER SUBUNIT"/>
    <property type="match status" value="1"/>
</dbReference>
<comment type="subunit">
    <text evidence="11">Heterotetramer of 2 PyrK and 2 PyrD type B subunits.</text>
</comment>
<dbReference type="Gene3D" id="2.10.240.10">
    <property type="entry name" value="Dihydroorotate dehydrogenase, electron transfer subunit"/>
    <property type="match status" value="1"/>
</dbReference>
<accession>A0ABT4D5V7</accession>
<evidence type="ECO:0000256" key="9">
    <source>
        <dbReference type="ARBA" id="ARBA00023004"/>
    </source>
</evidence>
<feature type="binding site" evidence="11">
    <location>
        <begin position="70"/>
        <end position="71"/>
    </location>
    <ligand>
        <name>FAD</name>
        <dbReference type="ChEBI" id="CHEBI:57692"/>
    </ligand>
</feature>
<evidence type="ECO:0000256" key="1">
    <source>
        <dbReference type="ARBA" id="ARBA00006422"/>
    </source>
</evidence>
<organism evidence="13 14">
    <name type="scientific">Clostridium brassicae</name>
    <dbReference type="NCBI Taxonomy" id="2999072"/>
    <lineage>
        <taxon>Bacteria</taxon>
        <taxon>Bacillati</taxon>
        <taxon>Bacillota</taxon>
        <taxon>Clostridia</taxon>
        <taxon>Eubacteriales</taxon>
        <taxon>Clostridiaceae</taxon>
        <taxon>Clostridium</taxon>
    </lineage>
</organism>
<dbReference type="EMBL" id="JAPQFJ010000001">
    <property type="protein sequence ID" value="MCY6957063.1"/>
    <property type="molecule type" value="Genomic_DNA"/>
</dbReference>
<dbReference type="InterPro" id="IPR039261">
    <property type="entry name" value="FNR_nucleotide-bd"/>
</dbReference>
<keyword evidence="14" id="KW-1185">Reference proteome</keyword>
<evidence type="ECO:0000256" key="4">
    <source>
        <dbReference type="ARBA" id="ARBA00022714"/>
    </source>
</evidence>
<keyword evidence="4 11" id="KW-0001">2Fe-2S</keyword>
<comment type="function">
    <text evidence="11">Responsible for channeling the electrons from the oxidation of dihydroorotate from the FMN redox center in the PyrD type B subunit to the ultimate electron acceptor NAD(+).</text>
</comment>
<keyword evidence="8 11" id="KW-0249">Electron transport</keyword>
<keyword evidence="6 11" id="KW-0274">FAD</keyword>
<feature type="binding site" evidence="11">
    <location>
        <begin position="48"/>
        <end position="51"/>
    </location>
    <ligand>
        <name>FAD</name>
        <dbReference type="ChEBI" id="CHEBI:57692"/>
    </ligand>
</feature>
<dbReference type="InterPro" id="IPR017938">
    <property type="entry name" value="Riboflavin_synthase-like_b-brl"/>
</dbReference>
<evidence type="ECO:0000256" key="3">
    <source>
        <dbReference type="ARBA" id="ARBA00022630"/>
    </source>
</evidence>
<evidence type="ECO:0000256" key="5">
    <source>
        <dbReference type="ARBA" id="ARBA00022723"/>
    </source>
</evidence>
<dbReference type="PANTHER" id="PTHR43513:SF3">
    <property type="entry name" value="DIHYDROOROTATE DEHYDROGENASE B (NAD(+)), ELECTRON TRANSFER SUBUNIT-RELATED"/>
    <property type="match status" value="1"/>
</dbReference>
<dbReference type="InterPro" id="IPR023455">
    <property type="entry name" value="Dihydroorotate_DHASE_ETsu"/>
</dbReference>
<keyword evidence="3 11" id="KW-0285">Flavoprotein</keyword>
<name>A0ABT4D5V7_9CLOT</name>
<evidence type="ECO:0000256" key="6">
    <source>
        <dbReference type="ARBA" id="ARBA00022827"/>
    </source>
</evidence>
<dbReference type="InterPro" id="IPR017927">
    <property type="entry name" value="FAD-bd_FR_type"/>
</dbReference>
<protein>
    <recommendedName>
        <fullName evidence="11">Dihydroorotate dehydrogenase B (NAD(+)), electron transfer subunit</fullName>
    </recommendedName>
    <alternativeName>
        <fullName evidence="11">Dihydroorotate oxidase B, electron transfer subunit</fullName>
    </alternativeName>
</protein>
<comment type="cofactor">
    <cofactor evidence="11">
        <name>[2Fe-2S] cluster</name>
        <dbReference type="ChEBI" id="CHEBI:190135"/>
    </cofactor>
    <text evidence="11">Binds 1 [2Fe-2S] cluster per subunit.</text>
</comment>
<dbReference type="Gene3D" id="3.40.50.80">
    <property type="entry name" value="Nucleotide-binding domain of ferredoxin-NADP reductase (FNR) module"/>
    <property type="match status" value="1"/>
</dbReference>
<comment type="caution">
    <text evidence="11">Lacks conserved residue(s) required for the propagation of feature annotation.</text>
</comment>
<reference evidence="13" key="1">
    <citation type="submission" date="2022-12" db="EMBL/GenBank/DDBJ databases">
        <title>Clostridium sp. nov., isolated from industrial wastewater.</title>
        <authorList>
            <person name="Jiayan W."/>
        </authorList>
    </citation>
    <scope>NUCLEOTIDE SEQUENCE</scope>
    <source>
        <strain evidence="13">ZC22-4</strain>
    </source>
</reference>
<dbReference type="InterPro" id="IPR019480">
    <property type="entry name" value="Dihydroorotate_DH_Fe-S-bd"/>
</dbReference>
<evidence type="ECO:0000256" key="11">
    <source>
        <dbReference type="HAMAP-Rule" id="MF_01211"/>
    </source>
</evidence>
<keyword evidence="10 11" id="KW-0411">Iron-sulfur</keyword>
<comment type="similarity">
    <text evidence="1 11">Belongs to the PyrK family.</text>
</comment>
<keyword evidence="5 11" id="KW-0479">Metal-binding</keyword>
<keyword evidence="2 11" id="KW-0813">Transport</keyword>
<evidence type="ECO:0000313" key="14">
    <source>
        <dbReference type="Proteomes" id="UP001144612"/>
    </source>
</evidence>
<dbReference type="RefSeq" id="WP_268059423.1">
    <property type="nucleotide sequence ID" value="NZ_JAPQFJ010000001.1"/>
</dbReference>
<comment type="pathway">
    <text evidence="11">Pyrimidine metabolism; UMP biosynthesis via de novo pathway; orotate from (S)-dihydroorotate (NAD(+) route): step 1/1.</text>
</comment>